<gene>
    <name evidence="1" type="ORF">SAMN02745124_02573</name>
</gene>
<dbReference type="OrthoDB" id="368646at2"/>
<protein>
    <submittedName>
        <fullName evidence="1">Spore photoproduct lyase</fullName>
    </submittedName>
</protein>
<dbReference type="AlphaFoldDB" id="A0A1M5WXB6"/>
<dbReference type="Pfam" id="PF20903">
    <property type="entry name" value="SPL"/>
    <property type="match status" value="1"/>
</dbReference>
<dbReference type="PANTHER" id="PTHR37822:SF2">
    <property type="entry name" value="SPORE PHOTOPRODUCT LYASE"/>
    <property type="match status" value="1"/>
</dbReference>
<name>A0A1M5WXB6_9BACT</name>
<keyword evidence="1" id="KW-0456">Lyase</keyword>
<dbReference type="GO" id="GO:0003913">
    <property type="term" value="F:DNA photolyase activity"/>
    <property type="evidence" value="ECO:0007669"/>
    <property type="project" value="TreeGrafter"/>
</dbReference>
<keyword evidence="2" id="KW-1185">Reference proteome</keyword>
<sequence length="373" mass="42167">MKSSASGGDPSVFLQQLAIERSVADHPYTREIAERAALPVRIVGEKELATLIAGDYPDNLQAGKRTLLLCRNPTTFLKPCPSTREYRCCSYQVINIGTGCPMDCVYCILQAYLNTPYLTFFVNTEDLLAELAATCALVDRSVLRIGTGEFTDSMALDRITGLSRRLVSFFAGQNRVVLELKSKAAYVDYLADCDHNGRTIMAWSLNAPAIAVREELRTASLDERLRAAARCASWGYPLAFHFDPIIDHPGWRQGYRQVIDDLFAAVPAAAIKWISLGAFRFIPKLKQIGISRFPRSEIYHHEFVPGLDGKQRYFRTLRVEMYQEIYAHLQRYCDPRTCIYFCMESDEIWRAVMGFCPAERGGLPAMLDRTIDR</sequence>
<dbReference type="Proteomes" id="UP000184139">
    <property type="component" value="Unassembled WGS sequence"/>
</dbReference>
<dbReference type="InterPro" id="IPR049539">
    <property type="entry name" value="SPL"/>
</dbReference>
<dbReference type="GO" id="GO:0042601">
    <property type="term" value="C:endospore-forming forespore"/>
    <property type="evidence" value="ECO:0007669"/>
    <property type="project" value="TreeGrafter"/>
</dbReference>
<dbReference type="SUPFAM" id="SSF102114">
    <property type="entry name" value="Radical SAM enzymes"/>
    <property type="match status" value="1"/>
</dbReference>
<dbReference type="STRING" id="1121409.SAMN02745124_02573"/>
<dbReference type="SFLD" id="SFLDS00029">
    <property type="entry name" value="Radical_SAM"/>
    <property type="match status" value="1"/>
</dbReference>
<proteinExistence type="predicted"/>
<dbReference type="EMBL" id="FQXS01000015">
    <property type="protein sequence ID" value="SHH91784.1"/>
    <property type="molecule type" value="Genomic_DNA"/>
</dbReference>
<dbReference type="RefSeq" id="WP_073376624.1">
    <property type="nucleotide sequence ID" value="NZ_FQXS01000015.1"/>
</dbReference>
<dbReference type="PANTHER" id="PTHR37822">
    <property type="entry name" value="SPORE PHOTOPRODUCT LYASE-RELATED"/>
    <property type="match status" value="1"/>
</dbReference>
<dbReference type="Gene3D" id="3.80.30.30">
    <property type="match status" value="1"/>
</dbReference>
<dbReference type="InterPro" id="IPR007197">
    <property type="entry name" value="rSAM"/>
</dbReference>
<accession>A0A1M5WXB6</accession>
<reference evidence="1 2" key="1">
    <citation type="submission" date="2016-11" db="EMBL/GenBank/DDBJ databases">
        <authorList>
            <person name="Jaros S."/>
            <person name="Januszkiewicz K."/>
            <person name="Wedrychowicz H."/>
        </authorList>
    </citation>
    <scope>NUCLEOTIDE SEQUENCE [LARGE SCALE GENOMIC DNA]</scope>
    <source>
        <strain evidence="1 2">DSM 9705</strain>
    </source>
</reference>
<evidence type="ECO:0000313" key="1">
    <source>
        <dbReference type="EMBL" id="SHH91784.1"/>
    </source>
</evidence>
<dbReference type="InterPro" id="IPR058240">
    <property type="entry name" value="rSAM_sf"/>
</dbReference>
<evidence type="ECO:0000313" key="2">
    <source>
        <dbReference type="Proteomes" id="UP000184139"/>
    </source>
</evidence>
<dbReference type="Gene3D" id="3.40.50.12110">
    <property type="match status" value="1"/>
</dbReference>
<dbReference type="GO" id="GO:1904047">
    <property type="term" value="F:S-adenosyl-L-methionine binding"/>
    <property type="evidence" value="ECO:0007669"/>
    <property type="project" value="TreeGrafter"/>
</dbReference>
<dbReference type="GO" id="GO:0051539">
    <property type="term" value="F:4 iron, 4 sulfur cluster binding"/>
    <property type="evidence" value="ECO:0007669"/>
    <property type="project" value="TreeGrafter"/>
</dbReference>
<organism evidence="1 2">
    <name type="scientific">Desulfofustis glycolicus DSM 9705</name>
    <dbReference type="NCBI Taxonomy" id="1121409"/>
    <lineage>
        <taxon>Bacteria</taxon>
        <taxon>Pseudomonadati</taxon>
        <taxon>Thermodesulfobacteriota</taxon>
        <taxon>Desulfobulbia</taxon>
        <taxon>Desulfobulbales</taxon>
        <taxon>Desulfocapsaceae</taxon>
        <taxon>Desulfofustis</taxon>
    </lineage>
</organism>